<gene>
    <name evidence="2" type="ORF">PHYPSEUDO_001197</name>
</gene>
<evidence type="ECO:0000313" key="2">
    <source>
        <dbReference type="EMBL" id="KAG7385635.1"/>
    </source>
</evidence>
<feature type="region of interest" description="Disordered" evidence="1">
    <location>
        <begin position="56"/>
        <end position="76"/>
    </location>
</feature>
<comment type="caution">
    <text evidence="2">The sequence shown here is derived from an EMBL/GenBank/DDBJ whole genome shotgun (WGS) entry which is preliminary data.</text>
</comment>
<feature type="compositionally biased region" description="Low complexity" evidence="1">
    <location>
        <begin position="62"/>
        <end position="76"/>
    </location>
</feature>
<keyword evidence="3" id="KW-1185">Reference proteome</keyword>
<name>A0A8T1VWD9_9STRA</name>
<dbReference type="OrthoDB" id="115044at2759"/>
<organism evidence="2 3">
    <name type="scientific">Phytophthora pseudosyringae</name>
    <dbReference type="NCBI Taxonomy" id="221518"/>
    <lineage>
        <taxon>Eukaryota</taxon>
        <taxon>Sar</taxon>
        <taxon>Stramenopiles</taxon>
        <taxon>Oomycota</taxon>
        <taxon>Peronosporomycetes</taxon>
        <taxon>Peronosporales</taxon>
        <taxon>Peronosporaceae</taxon>
        <taxon>Phytophthora</taxon>
    </lineage>
</organism>
<reference evidence="2" key="1">
    <citation type="submission" date="2021-02" db="EMBL/GenBank/DDBJ databases">
        <authorList>
            <person name="Palmer J.M."/>
        </authorList>
    </citation>
    <scope>NUCLEOTIDE SEQUENCE</scope>
    <source>
        <strain evidence="2">SCRP734</strain>
    </source>
</reference>
<dbReference type="AlphaFoldDB" id="A0A8T1VWD9"/>
<sequence length="120" mass="12705">MHFANEAALLDSFDPIYKATAYAEAHRSLRIEIPVAGDLHKDESLLPAIFARNTKYKKRPRSAGSSSSSAASSSTTLDTAVMSAVSSAMSVGSEDSSVPLAKTPRLDFDSDVVNSLGEIV</sequence>
<evidence type="ECO:0000313" key="3">
    <source>
        <dbReference type="Proteomes" id="UP000694044"/>
    </source>
</evidence>
<dbReference type="Proteomes" id="UP000694044">
    <property type="component" value="Unassembled WGS sequence"/>
</dbReference>
<protein>
    <submittedName>
        <fullName evidence="2">Uncharacterized protein</fullName>
    </submittedName>
</protein>
<proteinExistence type="predicted"/>
<accession>A0A8T1VWD9</accession>
<dbReference type="EMBL" id="JAGDFM010000117">
    <property type="protein sequence ID" value="KAG7385635.1"/>
    <property type="molecule type" value="Genomic_DNA"/>
</dbReference>
<evidence type="ECO:0000256" key="1">
    <source>
        <dbReference type="SAM" id="MobiDB-lite"/>
    </source>
</evidence>